<name>A0ACC2LA38_PERAE</name>
<comment type="caution">
    <text evidence="1">The sequence shown here is derived from an EMBL/GenBank/DDBJ whole genome shotgun (WGS) entry which is preliminary data.</text>
</comment>
<protein>
    <submittedName>
        <fullName evidence="1">Uncharacterized protein</fullName>
    </submittedName>
</protein>
<accession>A0ACC2LA38</accession>
<evidence type="ECO:0000313" key="2">
    <source>
        <dbReference type="Proteomes" id="UP001234297"/>
    </source>
</evidence>
<reference evidence="1 2" key="1">
    <citation type="journal article" date="2022" name="Hortic Res">
        <title>A haplotype resolved chromosomal level avocado genome allows analysis of novel avocado genes.</title>
        <authorList>
            <person name="Nath O."/>
            <person name="Fletcher S.J."/>
            <person name="Hayward A."/>
            <person name="Shaw L.M."/>
            <person name="Masouleh A.K."/>
            <person name="Furtado A."/>
            <person name="Henry R.J."/>
            <person name="Mitter N."/>
        </authorList>
    </citation>
    <scope>NUCLEOTIDE SEQUENCE [LARGE SCALE GENOMIC DNA]</scope>
    <source>
        <strain evidence="2">cv. Hass</strain>
    </source>
</reference>
<sequence>MPEMEPQDPAPEPQPPMPEMEPQDPAREPEPQPPMGTRLEIVPYRIRFGGLIYTRRGQKRAIAEIISESDDIHRAPSPLRPRTDPESDDIHRASSPLPSPLRPDPGSSSSEPQALDEFIERCRIQDKKTALLFLEDLLKELKRAGLSRFMEEETNYGSNADSIFSLLETLRKISG</sequence>
<keyword evidence="2" id="KW-1185">Reference proteome</keyword>
<dbReference type="EMBL" id="CM056815">
    <property type="protein sequence ID" value="KAJ8630003.1"/>
    <property type="molecule type" value="Genomic_DNA"/>
</dbReference>
<gene>
    <name evidence="1" type="ORF">MRB53_023326</name>
</gene>
<organism evidence="1 2">
    <name type="scientific">Persea americana</name>
    <name type="common">Avocado</name>
    <dbReference type="NCBI Taxonomy" id="3435"/>
    <lineage>
        <taxon>Eukaryota</taxon>
        <taxon>Viridiplantae</taxon>
        <taxon>Streptophyta</taxon>
        <taxon>Embryophyta</taxon>
        <taxon>Tracheophyta</taxon>
        <taxon>Spermatophyta</taxon>
        <taxon>Magnoliopsida</taxon>
        <taxon>Magnoliidae</taxon>
        <taxon>Laurales</taxon>
        <taxon>Lauraceae</taxon>
        <taxon>Persea</taxon>
    </lineage>
</organism>
<dbReference type="Proteomes" id="UP001234297">
    <property type="component" value="Chromosome 7"/>
</dbReference>
<evidence type="ECO:0000313" key="1">
    <source>
        <dbReference type="EMBL" id="KAJ8630003.1"/>
    </source>
</evidence>
<proteinExistence type="predicted"/>